<dbReference type="SUPFAM" id="SSF54106">
    <property type="entry name" value="LysM domain"/>
    <property type="match status" value="1"/>
</dbReference>
<keyword evidence="5" id="KW-0732">Signal</keyword>
<dbReference type="Pfam" id="PF00704">
    <property type="entry name" value="Glyco_hydro_18"/>
    <property type="match status" value="1"/>
</dbReference>
<gene>
    <name evidence="8" type="primary">ydhD_3</name>
    <name evidence="8" type="ORF">Pmgp_01348</name>
</gene>
<keyword evidence="1 3" id="KW-0378">Hydrolase</keyword>
<dbReference type="EC" id="3.2.-.-" evidence="8"/>
<dbReference type="CDD" id="cd02874">
    <property type="entry name" value="GH18_CFLE_spore_hydrolase"/>
    <property type="match status" value="1"/>
</dbReference>
<evidence type="ECO:0000313" key="9">
    <source>
        <dbReference type="Proteomes" id="UP000297597"/>
    </source>
</evidence>
<sequence>MKWPKIALAAIIGIIMLSAFSAAAADTIVPYQIYIIQKGDTLLTVGQKFSVPVEQLKTVNNLLSETIMPGQGLWIPPANLAANPYPSADSKGNLSSRFVLGFYVDREGSLPCSYQRMLENSGLINACAPFWYRLAPDNPTEVLEQHYADATSPADLKDIISAAHQNDIQVLALVHNLLYPGQVDGAGLAAQMLATSETRNKFINQLESLIKEYGYDGINLDIERVSLADREKYSLLVKELYQRLDPQGFKVAVCVPAKTRDDITNTWSGPFDYKQIGRYAHYVIIMTYDEHGSYSGPGPIASYGWVSKVAAYAAANIPKEKILLGIPGYGFDWAAQQPPRYISFAQASELAAAQGARIMWDNVGKVPYFKYTDSSRKEHQVWFENASSLSHKLTVVEDLDLGGIAIWRLGMEDPADWKVIGDTF</sequence>
<protein>
    <submittedName>
        <fullName evidence="8">Putative sporulation-specific glycosylase YdhD</fullName>
        <ecNumber evidence="8">3.2.-.-</ecNumber>
    </submittedName>
</protein>
<comment type="similarity">
    <text evidence="4">Belongs to the glycosyl hydrolase 18 family.</text>
</comment>
<evidence type="ECO:0000256" key="5">
    <source>
        <dbReference type="SAM" id="SignalP"/>
    </source>
</evidence>
<feature type="chain" id="PRO_5021342855" evidence="5">
    <location>
        <begin position="25"/>
        <end position="424"/>
    </location>
</feature>
<evidence type="ECO:0000256" key="1">
    <source>
        <dbReference type="ARBA" id="ARBA00022801"/>
    </source>
</evidence>
<dbReference type="InterPro" id="IPR029070">
    <property type="entry name" value="Chitinase_insertion_sf"/>
</dbReference>
<dbReference type="InterPro" id="IPR018392">
    <property type="entry name" value="LysM"/>
</dbReference>
<evidence type="ECO:0000256" key="4">
    <source>
        <dbReference type="RuleBase" id="RU004453"/>
    </source>
</evidence>
<dbReference type="InterPro" id="IPR001223">
    <property type="entry name" value="Glyco_hydro18_cat"/>
</dbReference>
<dbReference type="AlphaFoldDB" id="A0A4Y7RSY3"/>
<dbReference type="PANTHER" id="PTHR46066">
    <property type="entry name" value="CHITINASE DOMAIN-CONTAINING PROTEIN 1 FAMILY MEMBER"/>
    <property type="match status" value="1"/>
</dbReference>
<dbReference type="GO" id="GO:0008061">
    <property type="term" value="F:chitin binding"/>
    <property type="evidence" value="ECO:0007669"/>
    <property type="project" value="InterPro"/>
</dbReference>
<dbReference type="InterPro" id="IPR011583">
    <property type="entry name" value="Chitinase_II/V-like_cat"/>
</dbReference>
<dbReference type="PROSITE" id="PS51910">
    <property type="entry name" value="GH18_2"/>
    <property type="match status" value="1"/>
</dbReference>
<dbReference type="InterPro" id="IPR036779">
    <property type="entry name" value="LysM_dom_sf"/>
</dbReference>
<feature type="domain" description="LysM" evidence="6">
    <location>
        <begin position="32"/>
        <end position="75"/>
    </location>
</feature>
<evidence type="ECO:0000259" key="6">
    <source>
        <dbReference type="PROSITE" id="PS51782"/>
    </source>
</evidence>
<keyword evidence="9" id="KW-1185">Reference proteome</keyword>
<dbReference type="Gene3D" id="3.10.50.10">
    <property type="match status" value="1"/>
</dbReference>
<dbReference type="Gene3D" id="3.10.350.10">
    <property type="entry name" value="LysM domain"/>
    <property type="match status" value="1"/>
</dbReference>
<dbReference type="SMART" id="SM00257">
    <property type="entry name" value="LysM"/>
    <property type="match status" value="1"/>
</dbReference>
<feature type="signal peptide" evidence="5">
    <location>
        <begin position="1"/>
        <end position="24"/>
    </location>
</feature>
<dbReference type="Gene3D" id="3.20.20.80">
    <property type="entry name" value="Glycosidases"/>
    <property type="match status" value="1"/>
</dbReference>
<dbReference type="EMBL" id="QFFZ01000010">
    <property type="protein sequence ID" value="TEB11981.1"/>
    <property type="molecule type" value="Genomic_DNA"/>
</dbReference>
<dbReference type="InterPro" id="IPR017853">
    <property type="entry name" value="GH"/>
</dbReference>
<accession>A0A4Y7RSY3</accession>
<dbReference type="InterPro" id="IPR001579">
    <property type="entry name" value="Glyco_hydro_18_chit_AS"/>
</dbReference>
<comment type="caution">
    <text evidence="8">The sequence shown here is derived from an EMBL/GenBank/DDBJ whole genome shotgun (WGS) entry which is preliminary data.</text>
</comment>
<dbReference type="SMART" id="SM00636">
    <property type="entry name" value="Glyco_18"/>
    <property type="match status" value="1"/>
</dbReference>
<reference evidence="8 9" key="1">
    <citation type="journal article" date="2018" name="Environ. Microbiol.">
        <title>Novel energy conservation strategies and behaviour of Pelotomaculum schinkii driving syntrophic propionate catabolism.</title>
        <authorList>
            <person name="Hidalgo-Ahumada C.A.P."/>
            <person name="Nobu M.K."/>
            <person name="Narihiro T."/>
            <person name="Tamaki H."/>
            <person name="Liu W.T."/>
            <person name="Kamagata Y."/>
            <person name="Stams A.J.M."/>
            <person name="Imachi H."/>
            <person name="Sousa D.Z."/>
        </authorList>
    </citation>
    <scope>NUCLEOTIDE SEQUENCE [LARGE SCALE GENOMIC DNA]</scope>
    <source>
        <strain evidence="8 9">MGP</strain>
    </source>
</reference>
<proteinExistence type="inferred from homology"/>
<dbReference type="Pfam" id="PF01476">
    <property type="entry name" value="LysM"/>
    <property type="match status" value="1"/>
</dbReference>
<dbReference type="CDD" id="cd00118">
    <property type="entry name" value="LysM"/>
    <property type="match status" value="1"/>
</dbReference>
<name>A0A4Y7RSY3_9FIRM</name>
<evidence type="ECO:0000256" key="3">
    <source>
        <dbReference type="RuleBase" id="RU000489"/>
    </source>
</evidence>
<dbReference type="SUPFAM" id="SSF51445">
    <property type="entry name" value="(Trans)glycosidases"/>
    <property type="match status" value="1"/>
</dbReference>
<dbReference type="PROSITE" id="PS51782">
    <property type="entry name" value="LYSM"/>
    <property type="match status" value="1"/>
</dbReference>
<dbReference type="Proteomes" id="UP000297597">
    <property type="component" value="Unassembled WGS sequence"/>
</dbReference>
<dbReference type="PROSITE" id="PS01095">
    <property type="entry name" value="GH18_1"/>
    <property type="match status" value="1"/>
</dbReference>
<dbReference type="RefSeq" id="WP_192902827.1">
    <property type="nucleotide sequence ID" value="NZ_QFFZ01000010.1"/>
</dbReference>
<dbReference type="GO" id="GO:0004553">
    <property type="term" value="F:hydrolase activity, hydrolyzing O-glycosyl compounds"/>
    <property type="evidence" value="ECO:0007669"/>
    <property type="project" value="InterPro"/>
</dbReference>
<dbReference type="InterPro" id="IPR041704">
    <property type="entry name" value="CFLE_GH18"/>
</dbReference>
<dbReference type="PANTHER" id="PTHR46066:SF2">
    <property type="entry name" value="CHITINASE DOMAIN-CONTAINING PROTEIN 1"/>
    <property type="match status" value="1"/>
</dbReference>
<evidence type="ECO:0000313" key="8">
    <source>
        <dbReference type="EMBL" id="TEB11981.1"/>
    </source>
</evidence>
<evidence type="ECO:0000259" key="7">
    <source>
        <dbReference type="PROSITE" id="PS51910"/>
    </source>
</evidence>
<organism evidence="8 9">
    <name type="scientific">Pelotomaculum propionicicum</name>
    <dbReference type="NCBI Taxonomy" id="258475"/>
    <lineage>
        <taxon>Bacteria</taxon>
        <taxon>Bacillati</taxon>
        <taxon>Bacillota</taxon>
        <taxon>Clostridia</taxon>
        <taxon>Eubacteriales</taxon>
        <taxon>Desulfotomaculaceae</taxon>
        <taxon>Pelotomaculum</taxon>
    </lineage>
</organism>
<dbReference type="GO" id="GO:0005975">
    <property type="term" value="P:carbohydrate metabolic process"/>
    <property type="evidence" value="ECO:0007669"/>
    <property type="project" value="InterPro"/>
</dbReference>
<evidence type="ECO:0000256" key="2">
    <source>
        <dbReference type="ARBA" id="ARBA00023295"/>
    </source>
</evidence>
<feature type="domain" description="GH18" evidence="7">
    <location>
        <begin position="97"/>
        <end position="424"/>
    </location>
</feature>
<keyword evidence="2 3" id="KW-0326">Glycosidase</keyword>